<feature type="transmembrane region" description="Helical" evidence="5">
    <location>
        <begin position="91"/>
        <end position="109"/>
    </location>
</feature>
<feature type="domain" description="O-antigen ligase-related" evidence="6">
    <location>
        <begin position="249"/>
        <end position="396"/>
    </location>
</feature>
<evidence type="ECO:0000256" key="1">
    <source>
        <dbReference type="ARBA" id="ARBA00004141"/>
    </source>
</evidence>
<keyword evidence="4 5" id="KW-0472">Membrane</keyword>
<evidence type="ECO:0000259" key="6">
    <source>
        <dbReference type="Pfam" id="PF04932"/>
    </source>
</evidence>
<reference evidence="8" key="1">
    <citation type="submission" date="2020-01" db="EMBL/GenBank/DDBJ databases">
        <title>Sphingomonas sp. strain CSW-10.</title>
        <authorList>
            <person name="Chen W.-M."/>
        </authorList>
    </citation>
    <scope>NUCLEOTIDE SEQUENCE [LARGE SCALE GENOMIC DNA]</scope>
    <source>
        <strain evidence="8">NST-5</strain>
    </source>
</reference>
<evidence type="ECO:0000256" key="3">
    <source>
        <dbReference type="ARBA" id="ARBA00022989"/>
    </source>
</evidence>
<dbReference type="InterPro" id="IPR007016">
    <property type="entry name" value="O-antigen_ligase-rel_domated"/>
</dbReference>
<evidence type="ECO:0000256" key="5">
    <source>
        <dbReference type="SAM" id="Phobius"/>
    </source>
</evidence>
<sequence>MRCPILILILLEVPSNNFNYFLLLGVHAFLGVLLYFMPILATPISLAIFGLGLLYIFKNQNRNNEILIVCAYLVGGEVLFRMTGGNLLNEITKYQVLVLCLIGFFYSGFSRNAMAYWLFILLLIPAVVVSITSLNIETNIRKAIAFNIVGPVTLGIAAIYCYRRLITFAQMLNIIVALALPIFSMLVYLLLYNPSVRDVVTGTTSNFETSGGFGPNQVSTILGLGMFLFATLVLFQSKSKIFLIIHLALLVVISFRAIVTFSRGGVITGVVMIVLLLLMIFRKGNNAMRTRILMISIFTGFLAVGIWTYTSIQTSGLIDKRYANQDAAGREKADALGGREEIAKTELAMFLENPIFGIGVGKNKEYREEQTGIVAASHNEITRLLAEHGMFGIFAILILLITPLVLSIDNKQHILLFSFFAFWLLTINHAAMRTASPAFIYALSLLKITGLEKPALHRE</sequence>
<evidence type="ECO:0000313" key="7">
    <source>
        <dbReference type="EMBL" id="NBL64851.1"/>
    </source>
</evidence>
<feature type="transmembrane region" description="Helical" evidence="5">
    <location>
        <begin position="241"/>
        <end position="259"/>
    </location>
</feature>
<organism evidence="7 8">
    <name type="scientific">Flavobacterium ichthyis</name>
    <dbReference type="NCBI Taxonomy" id="2698827"/>
    <lineage>
        <taxon>Bacteria</taxon>
        <taxon>Pseudomonadati</taxon>
        <taxon>Bacteroidota</taxon>
        <taxon>Flavobacteriia</taxon>
        <taxon>Flavobacteriales</taxon>
        <taxon>Flavobacteriaceae</taxon>
        <taxon>Flavobacterium</taxon>
    </lineage>
</organism>
<dbReference type="PANTHER" id="PTHR37422:SF17">
    <property type="entry name" value="O-ANTIGEN LIGASE"/>
    <property type="match status" value="1"/>
</dbReference>
<comment type="caution">
    <text evidence="7">The sequence shown here is derived from an EMBL/GenBank/DDBJ whole genome shotgun (WGS) entry which is preliminary data.</text>
</comment>
<feature type="transmembrane region" description="Helical" evidence="5">
    <location>
        <begin position="414"/>
        <end position="432"/>
    </location>
</feature>
<dbReference type="Proteomes" id="UP000798602">
    <property type="component" value="Unassembled WGS sequence"/>
</dbReference>
<name>A0ABW9Z7J5_9FLAO</name>
<feature type="transmembrane region" description="Helical" evidence="5">
    <location>
        <begin position="116"/>
        <end position="136"/>
    </location>
</feature>
<dbReference type="InterPro" id="IPR051533">
    <property type="entry name" value="WaaL-like"/>
</dbReference>
<comment type="subcellular location">
    <subcellularLocation>
        <location evidence="1">Membrane</location>
        <topology evidence="1">Multi-pass membrane protein</topology>
    </subcellularLocation>
</comment>
<protein>
    <submittedName>
        <fullName evidence="7">O-antigen ligase domain-containing protein</fullName>
    </submittedName>
</protein>
<keyword evidence="2 5" id="KW-0812">Transmembrane</keyword>
<keyword evidence="7" id="KW-0436">Ligase</keyword>
<feature type="transmembrane region" description="Helical" evidence="5">
    <location>
        <begin position="265"/>
        <end position="281"/>
    </location>
</feature>
<gene>
    <name evidence="7" type="ORF">GV828_06510</name>
</gene>
<dbReference type="Pfam" id="PF04932">
    <property type="entry name" value="Wzy_C"/>
    <property type="match status" value="1"/>
</dbReference>
<keyword evidence="8" id="KW-1185">Reference proteome</keyword>
<feature type="transmembrane region" description="Helical" evidence="5">
    <location>
        <begin position="389"/>
        <end position="407"/>
    </location>
</feature>
<evidence type="ECO:0000256" key="2">
    <source>
        <dbReference type="ARBA" id="ARBA00022692"/>
    </source>
</evidence>
<evidence type="ECO:0000256" key="4">
    <source>
        <dbReference type="ARBA" id="ARBA00023136"/>
    </source>
</evidence>
<feature type="transmembrane region" description="Helical" evidence="5">
    <location>
        <begin position="25"/>
        <end position="54"/>
    </location>
</feature>
<keyword evidence="3 5" id="KW-1133">Transmembrane helix</keyword>
<dbReference type="PANTHER" id="PTHR37422">
    <property type="entry name" value="TEICHURONIC ACID BIOSYNTHESIS PROTEIN TUAE"/>
    <property type="match status" value="1"/>
</dbReference>
<evidence type="ECO:0000313" key="8">
    <source>
        <dbReference type="Proteomes" id="UP000798602"/>
    </source>
</evidence>
<feature type="transmembrane region" description="Helical" evidence="5">
    <location>
        <begin position="174"/>
        <end position="193"/>
    </location>
</feature>
<accession>A0ABW9Z7J5</accession>
<dbReference type="GO" id="GO:0016874">
    <property type="term" value="F:ligase activity"/>
    <property type="evidence" value="ECO:0007669"/>
    <property type="project" value="UniProtKB-KW"/>
</dbReference>
<feature type="transmembrane region" description="Helical" evidence="5">
    <location>
        <begin position="213"/>
        <end position="234"/>
    </location>
</feature>
<feature type="transmembrane region" description="Helical" evidence="5">
    <location>
        <begin position="66"/>
        <end position="85"/>
    </location>
</feature>
<dbReference type="RefSeq" id="WP_166536679.1">
    <property type="nucleotide sequence ID" value="NZ_JAABLM010000006.1"/>
</dbReference>
<feature type="transmembrane region" description="Helical" evidence="5">
    <location>
        <begin position="142"/>
        <end position="162"/>
    </location>
</feature>
<feature type="transmembrane region" description="Helical" evidence="5">
    <location>
        <begin position="293"/>
        <end position="312"/>
    </location>
</feature>
<dbReference type="EMBL" id="JAABLM010000006">
    <property type="protein sequence ID" value="NBL64851.1"/>
    <property type="molecule type" value="Genomic_DNA"/>
</dbReference>
<proteinExistence type="predicted"/>